<gene>
    <name evidence="2" type="ORF">B0T26DRAFT_676926</name>
</gene>
<name>A0AA40AB96_9PEZI</name>
<dbReference type="AlphaFoldDB" id="A0AA40AB96"/>
<evidence type="ECO:0000256" key="1">
    <source>
        <dbReference type="SAM" id="MobiDB-lite"/>
    </source>
</evidence>
<dbReference type="Proteomes" id="UP001172101">
    <property type="component" value="Unassembled WGS sequence"/>
</dbReference>
<dbReference type="GeneID" id="85323302"/>
<reference evidence="2" key="1">
    <citation type="submission" date="2023-06" db="EMBL/GenBank/DDBJ databases">
        <title>Genome-scale phylogeny and comparative genomics of the fungal order Sordariales.</title>
        <authorList>
            <consortium name="Lawrence Berkeley National Laboratory"/>
            <person name="Hensen N."/>
            <person name="Bonometti L."/>
            <person name="Westerberg I."/>
            <person name="Brannstrom I.O."/>
            <person name="Guillou S."/>
            <person name="Cros-Aarteil S."/>
            <person name="Calhoun S."/>
            <person name="Haridas S."/>
            <person name="Kuo A."/>
            <person name="Mondo S."/>
            <person name="Pangilinan J."/>
            <person name="Riley R."/>
            <person name="LaButti K."/>
            <person name="Andreopoulos B."/>
            <person name="Lipzen A."/>
            <person name="Chen C."/>
            <person name="Yanf M."/>
            <person name="Daum C."/>
            <person name="Ng V."/>
            <person name="Clum A."/>
            <person name="Steindorff A."/>
            <person name="Ohm R."/>
            <person name="Martin F."/>
            <person name="Silar P."/>
            <person name="Natvig D."/>
            <person name="Lalanne C."/>
            <person name="Gautier V."/>
            <person name="Ament-velasquez S.L."/>
            <person name="Kruys A."/>
            <person name="Hutchinson M.I."/>
            <person name="Powell A.J."/>
            <person name="Barry K."/>
            <person name="Miller A.N."/>
            <person name="Grigoriev I.V."/>
            <person name="Debuchy R."/>
            <person name="Gladieux P."/>
            <person name="Thoren M.H."/>
            <person name="Johannesson H."/>
        </authorList>
    </citation>
    <scope>NUCLEOTIDE SEQUENCE</scope>
    <source>
        <strain evidence="2">SMH2392-1A</strain>
    </source>
</reference>
<proteinExistence type="predicted"/>
<organism evidence="2 3">
    <name type="scientific">Lasiosphaeria miniovina</name>
    <dbReference type="NCBI Taxonomy" id="1954250"/>
    <lineage>
        <taxon>Eukaryota</taxon>
        <taxon>Fungi</taxon>
        <taxon>Dikarya</taxon>
        <taxon>Ascomycota</taxon>
        <taxon>Pezizomycotina</taxon>
        <taxon>Sordariomycetes</taxon>
        <taxon>Sordariomycetidae</taxon>
        <taxon>Sordariales</taxon>
        <taxon>Lasiosphaeriaceae</taxon>
        <taxon>Lasiosphaeria</taxon>
    </lineage>
</organism>
<dbReference type="EMBL" id="JAUIRO010000005">
    <property type="protein sequence ID" value="KAK0712468.1"/>
    <property type="molecule type" value="Genomic_DNA"/>
</dbReference>
<accession>A0AA40AB96</accession>
<sequence>MKRRTKLLVACSGLDSGLALGGIIHGLSEVASRARGCRRLRDASPALRPIPQIRVARARITSKHTCKPAGLARPEWDAVNLLASVDSFPGRAVAATALQSRTTSSEIIVTRSGGGHVEPWRMTTGKAPRDSQMKPVQMNTATVSGARISAEPTEGGLSPSPPMGGPALQR</sequence>
<evidence type="ECO:0000313" key="3">
    <source>
        <dbReference type="Proteomes" id="UP001172101"/>
    </source>
</evidence>
<keyword evidence="3" id="KW-1185">Reference proteome</keyword>
<comment type="caution">
    <text evidence="2">The sequence shown here is derived from an EMBL/GenBank/DDBJ whole genome shotgun (WGS) entry which is preliminary data.</text>
</comment>
<dbReference type="RefSeq" id="XP_060293791.1">
    <property type="nucleotide sequence ID" value="XM_060440032.1"/>
</dbReference>
<evidence type="ECO:0000313" key="2">
    <source>
        <dbReference type="EMBL" id="KAK0712468.1"/>
    </source>
</evidence>
<feature type="region of interest" description="Disordered" evidence="1">
    <location>
        <begin position="115"/>
        <end position="170"/>
    </location>
</feature>
<protein>
    <submittedName>
        <fullName evidence="2">Uncharacterized protein</fullName>
    </submittedName>
</protein>